<evidence type="ECO:0000256" key="2">
    <source>
        <dbReference type="SAM" id="MobiDB-lite"/>
    </source>
</evidence>
<organism evidence="3 4">
    <name type="scientific">Mycena venus</name>
    <dbReference type="NCBI Taxonomy" id="2733690"/>
    <lineage>
        <taxon>Eukaryota</taxon>
        <taxon>Fungi</taxon>
        <taxon>Dikarya</taxon>
        <taxon>Basidiomycota</taxon>
        <taxon>Agaricomycotina</taxon>
        <taxon>Agaricomycetes</taxon>
        <taxon>Agaricomycetidae</taxon>
        <taxon>Agaricales</taxon>
        <taxon>Marasmiineae</taxon>
        <taxon>Mycenaceae</taxon>
        <taxon>Mycena</taxon>
    </lineage>
</organism>
<reference evidence="3" key="1">
    <citation type="submission" date="2020-05" db="EMBL/GenBank/DDBJ databases">
        <title>Mycena genomes resolve the evolution of fungal bioluminescence.</title>
        <authorList>
            <person name="Tsai I.J."/>
        </authorList>
    </citation>
    <scope>NUCLEOTIDE SEQUENCE</scope>
    <source>
        <strain evidence="3">CCC161011</strain>
    </source>
</reference>
<feature type="region of interest" description="Disordered" evidence="2">
    <location>
        <begin position="1"/>
        <end position="20"/>
    </location>
</feature>
<evidence type="ECO:0000313" key="3">
    <source>
        <dbReference type="EMBL" id="KAF7357811.1"/>
    </source>
</evidence>
<dbReference type="EMBL" id="JACAZI010000006">
    <property type="protein sequence ID" value="KAF7357811.1"/>
    <property type="molecule type" value="Genomic_DNA"/>
</dbReference>
<evidence type="ECO:0000256" key="1">
    <source>
        <dbReference type="SAM" id="Coils"/>
    </source>
</evidence>
<dbReference type="OrthoDB" id="3258555at2759"/>
<name>A0A8H6YFL2_9AGAR</name>
<protein>
    <submittedName>
        <fullName evidence="3">F-box domain-containing protein</fullName>
    </submittedName>
</protein>
<dbReference type="Proteomes" id="UP000620124">
    <property type="component" value="Unassembled WGS sequence"/>
</dbReference>
<keyword evidence="1" id="KW-0175">Coiled coil</keyword>
<dbReference type="AlphaFoldDB" id="A0A8H6YFL2"/>
<keyword evidence="4" id="KW-1185">Reference proteome</keyword>
<feature type="coiled-coil region" evidence="1">
    <location>
        <begin position="39"/>
        <end position="76"/>
    </location>
</feature>
<accession>A0A8H6YFL2</accession>
<sequence length="363" mass="41513">MSIFIPQPSPVDLQDGPEQDLDGLDWEDCDDPDTLHYVLERMRLRYREVSLDLKNLERIQKENEALKYANNALSLKLGTYCRSQFARLPPEILFMISRHALPPRWMLSGTKSMPPYPQDVLSGDLRMKLSLLAVCKSWNKIGTELLYEKVTLRRITQLPVFVRALEGRQGLGPLVKCLDIDCFVPRGYSRLHQNETQRIMELCPKLIHVGFSPCFRIPGLACSLPAMMSSSVTSLEFNSSIPYSTILPSLIEHSQYLKSLALAIPDTEGHPALAFSRLEDLRLKIEWEHSSLLNWHIPRLQRLWLDAHVRVNDDVRVRITNAILDSYGSTLTFVRIGPGYPILFLEQLLDRCPVLDRIHPSSS</sequence>
<proteinExistence type="predicted"/>
<gene>
    <name evidence="3" type="ORF">MVEN_00827100</name>
</gene>
<comment type="caution">
    <text evidence="3">The sequence shown here is derived from an EMBL/GenBank/DDBJ whole genome shotgun (WGS) entry which is preliminary data.</text>
</comment>
<evidence type="ECO:0000313" key="4">
    <source>
        <dbReference type="Proteomes" id="UP000620124"/>
    </source>
</evidence>